<gene>
    <name evidence="3" type="ORF">PIGHUM_03804</name>
</gene>
<sequence>MRSAKWAGVFAVLFSLAGPAAAQDGYPTRPVQLIYPFGSGGTDSLFRVFAMAMGKQGGEQFVYINREGASGAIGAASVARAQPDGYTLMIGPSIVMTNLPYTQKDLSYTFDSFDFVCQLNVNAFVLAVRADSPYKRLEDLLDAARKSPGKFNYGHSGTYTDVHLNMLTLAKQAGVQVQDIAYRGDGPNLLRLLAGDLEFTINSVVSVASRNDVRPLAVFWDRRHPALPDVPSVVELGYSSFFTGYQGVYAPKGTPKPVIGKLEDMCMKAVQTEEYQTAAQKQGAAVVPMRSEPFAAEARKNYETKGKLFGELGVQPQ</sequence>
<evidence type="ECO:0000256" key="1">
    <source>
        <dbReference type="ARBA" id="ARBA00006987"/>
    </source>
</evidence>
<comment type="similarity">
    <text evidence="1">Belongs to the UPF0065 (bug) family.</text>
</comment>
<keyword evidence="4" id="KW-1185">Reference proteome</keyword>
<dbReference type="Pfam" id="PF03401">
    <property type="entry name" value="TctC"/>
    <property type="match status" value="1"/>
</dbReference>
<dbReference type="AlphaFoldDB" id="A0A3P4B866"/>
<evidence type="ECO:0000313" key="4">
    <source>
        <dbReference type="Proteomes" id="UP000277294"/>
    </source>
</evidence>
<reference evidence="3 4" key="1">
    <citation type="submission" date="2018-10" db="EMBL/GenBank/DDBJ databases">
        <authorList>
            <person name="Criscuolo A."/>
        </authorList>
    </citation>
    <scope>NUCLEOTIDE SEQUENCE [LARGE SCALE GENOMIC DNA]</scope>
    <source>
        <strain evidence="3">DnA1</strain>
    </source>
</reference>
<dbReference type="OrthoDB" id="8675524at2"/>
<proteinExistence type="inferred from homology"/>
<protein>
    <submittedName>
        <fullName evidence="3">Tripartite tricarboxylate transporter family receptor</fullName>
    </submittedName>
</protein>
<dbReference type="SUPFAM" id="SSF53850">
    <property type="entry name" value="Periplasmic binding protein-like II"/>
    <property type="match status" value="1"/>
</dbReference>
<keyword evidence="3" id="KW-0675">Receptor</keyword>
<dbReference type="PANTHER" id="PTHR42928">
    <property type="entry name" value="TRICARBOXYLATE-BINDING PROTEIN"/>
    <property type="match status" value="1"/>
</dbReference>
<dbReference type="InterPro" id="IPR005064">
    <property type="entry name" value="BUG"/>
</dbReference>
<organism evidence="3 4">
    <name type="scientific">Pigmentiphaga humi</name>
    <dbReference type="NCBI Taxonomy" id="2478468"/>
    <lineage>
        <taxon>Bacteria</taxon>
        <taxon>Pseudomonadati</taxon>
        <taxon>Pseudomonadota</taxon>
        <taxon>Betaproteobacteria</taxon>
        <taxon>Burkholderiales</taxon>
        <taxon>Alcaligenaceae</taxon>
        <taxon>Pigmentiphaga</taxon>
    </lineage>
</organism>
<dbReference type="Gene3D" id="3.40.190.150">
    <property type="entry name" value="Bordetella uptake gene, domain 1"/>
    <property type="match status" value="1"/>
</dbReference>
<dbReference type="PANTHER" id="PTHR42928:SF5">
    <property type="entry name" value="BLR1237 PROTEIN"/>
    <property type="match status" value="1"/>
</dbReference>
<name>A0A3P4B866_9BURK</name>
<dbReference type="RefSeq" id="WP_124081302.1">
    <property type="nucleotide sequence ID" value="NZ_UWPJ01000029.1"/>
</dbReference>
<dbReference type="InterPro" id="IPR042100">
    <property type="entry name" value="Bug_dom1"/>
</dbReference>
<accession>A0A3P4B866</accession>
<keyword evidence="2" id="KW-0732">Signal</keyword>
<evidence type="ECO:0000313" key="3">
    <source>
        <dbReference type="EMBL" id="VCU71716.1"/>
    </source>
</evidence>
<dbReference type="CDD" id="cd07012">
    <property type="entry name" value="PBP2_Bug_TTT"/>
    <property type="match status" value="1"/>
</dbReference>
<feature type="chain" id="PRO_5018143089" evidence="2">
    <location>
        <begin position="23"/>
        <end position="317"/>
    </location>
</feature>
<dbReference type="PIRSF" id="PIRSF017082">
    <property type="entry name" value="YflP"/>
    <property type="match status" value="1"/>
</dbReference>
<evidence type="ECO:0000256" key="2">
    <source>
        <dbReference type="SAM" id="SignalP"/>
    </source>
</evidence>
<dbReference type="Proteomes" id="UP000277294">
    <property type="component" value="Unassembled WGS sequence"/>
</dbReference>
<dbReference type="EMBL" id="UWPJ01000029">
    <property type="protein sequence ID" value="VCU71716.1"/>
    <property type="molecule type" value="Genomic_DNA"/>
</dbReference>
<dbReference type="Gene3D" id="3.40.190.10">
    <property type="entry name" value="Periplasmic binding protein-like II"/>
    <property type="match status" value="1"/>
</dbReference>
<feature type="signal peptide" evidence="2">
    <location>
        <begin position="1"/>
        <end position="22"/>
    </location>
</feature>